<dbReference type="PANTHER" id="PTHR47151">
    <property type="entry name" value="LEU/ILE/VAL-BINDING ABC TRANSPORTER SUBUNIT"/>
    <property type="match status" value="1"/>
</dbReference>
<dbReference type="SUPFAM" id="SSF53822">
    <property type="entry name" value="Periplasmic binding protein-like I"/>
    <property type="match status" value="1"/>
</dbReference>
<feature type="transmembrane region" description="Helical" evidence="5">
    <location>
        <begin position="32"/>
        <end position="52"/>
    </location>
</feature>
<comment type="caution">
    <text evidence="7">The sequence shown here is derived from an EMBL/GenBank/DDBJ whole genome shotgun (WGS) entry which is preliminary data.</text>
</comment>
<evidence type="ECO:0000256" key="5">
    <source>
        <dbReference type="SAM" id="Phobius"/>
    </source>
</evidence>
<reference evidence="7 8" key="1">
    <citation type="submission" date="2020-08" db="EMBL/GenBank/DDBJ databases">
        <title>Genomic Encyclopedia of Type Strains, Phase IV (KMG-V): Genome sequencing to study the core and pangenomes of soil and plant-associated prokaryotes.</title>
        <authorList>
            <person name="Whitman W."/>
        </authorList>
    </citation>
    <scope>NUCLEOTIDE SEQUENCE [LARGE SCALE GENOMIC DNA]</scope>
    <source>
        <strain evidence="7 8">SEMIA 4084</strain>
    </source>
</reference>
<evidence type="ECO:0000256" key="3">
    <source>
        <dbReference type="ARBA" id="ARBA00022729"/>
    </source>
</evidence>
<accession>A0A7W8UFL0</accession>
<dbReference type="AlphaFoldDB" id="A0A7W8UFL0"/>
<name>A0A7W8UFL0_9HYPH</name>
<dbReference type="InterPro" id="IPR000709">
    <property type="entry name" value="Leu_Ile_Val-bd"/>
</dbReference>
<keyword evidence="8" id="KW-1185">Reference proteome</keyword>
<dbReference type="PANTHER" id="PTHR47151:SF2">
    <property type="entry name" value="AMINO ACID BINDING PROTEIN"/>
    <property type="match status" value="1"/>
</dbReference>
<keyword evidence="5" id="KW-1133">Transmembrane helix</keyword>
<evidence type="ECO:0000313" key="7">
    <source>
        <dbReference type="EMBL" id="MBB5537879.1"/>
    </source>
</evidence>
<keyword evidence="5" id="KW-0472">Membrane</keyword>
<evidence type="ECO:0000256" key="1">
    <source>
        <dbReference type="ARBA" id="ARBA00010062"/>
    </source>
</evidence>
<dbReference type="Proteomes" id="UP000585507">
    <property type="component" value="Unassembled WGS sequence"/>
</dbReference>
<keyword evidence="4" id="KW-0029">Amino-acid transport</keyword>
<feature type="domain" description="Leucine-binding protein" evidence="6">
    <location>
        <begin position="56"/>
        <end position="389"/>
    </location>
</feature>
<evidence type="ECO:0000256" key="2">
    <source>
        <dbReference type="ARBA" id="ARBA00022448"/>
    </source>
</evidence>
<keyword evidence="5" id="KW-0812">Transmembrane</keyword>
<gene>
    <name evidence="7" type="ORF">GGD55_004600</name>
</gene>
<sequence length="395" mass="42209">MSASETAVADCETLSVGQIAGLRRKVSSMHRVFVFVFVFVGLAAVVSCSAHADVLIGVSAAMTGRLAWIGEQGQRGAEMAVADLNATGGVLGQQVRLITVDDFCDPEQAVVAAEKLVADGAVFVVGHYCSGASIPASKVYEAAGVLQISPGSTNPLLTEQGRDNVFRVIGRDDAQGVVAGSYLADHWGNKKIAILHDGTTYGRGLADETRKQLNKRGVTEAIYQSYTPAKNDYSAEITALKAANVAVAYVGGYHAEVALMVRGARDRGNPIQFISGDALATEEFALIAGPAAEGTLFTFSADPRRNPTAAPVVERFRADNFEPAGYTLLSYGAVQAWAQAVKQAGSQDLRDVIRSLRSHQFDTVLGRIDFDEKGDLTVQSWVWYVWKDGEYVPLK</sequence>
<evidence type="ECO:0000256" key="4">
    <source>
        <dbReference type="ARBA" id="ARBA00022970"/>
    </source>
</evidence>
<dbReference type="InterPro" id="IPR028082">
    <property type="entry name" value="Peripla_BP_I"/>
</dbReference>
<organism evidence="7 8">
    <name type="scientific">Rhizobium giardinii</name>
    <dbReference type="NCBI Taxonomy" id="56731"/>
    <lineage>
        <taxon>Bacteria</taxon>
        <taxon>Pseudomonadati</taxon>
        <taxon>Pseudomonadota</taxon>
        <taxon>Alphaproteobacteria</taxon>
        <taxon>Hyphomicrobiales</taxon>
        <taxon>Rhizobiaceae</taxon>
        <taxon>Rhizobium/Agrobacterium group</taxon>
        <taxon>Rhizobium</taxon>
    </lineage>
</organism>
<proteinExistence type="inferred from homology"/>
<dbReference type="Gene3D" id="3.40.50.2300">
    <property type="match status" value="2"/>
</dbReference>
<protein>
    <submittedName>
        <fullName evidence="7">Branched-chain amino acid transport system substrate-binding protein</fullName>
    </submittedName>
</protein>
<dbReference type="EMBL" id="JACHBK010000011">
    <property type="protein sequence ID" value="MBB5537879.1"/>
    <property type="molecule type" value="Genomic_DNA"/>
</dbReference>
<keyword evidence="2" id="KW-0813">Transport</keyword>
<keyword evidence="3" id="KW-0732">Signal</keyword>
<comment type="similarity">
    <text evidence="1">Belongs to the leucine-binding protein family.</text>
</comment>
<evidence type="ECO:0000313" key="8">
    <source>
        <dbReference type="Proteomes" id="UP000585507"/>
    </source>
</evidence>
<dbReference type="CDD" id="cd06342">
    <property type="entry name" value="PBP1_ABC_LIVBP-like"/>
    <property type="match status" value="1"/>
</dbReference>
<dbReference type="InterPro" id="IPR028081">
    <property type="entry name" value="Leu-bd"/>
</dbReference>
<dbReference type="PRINTS" id="PR00337">
    <property type="entry name" value="LEUILEVALBP"/>
</dbReference>
<dbReference type="GO" id="GO:0006865">
    <property type="term" value="P:amino acid transport"/>
    <property type="evidence" value="ECO:0007669"/>
    <property type="project" value="UniProtKB-KW"/>
</dbReference>
<evidence type="ECO:0000259" key="6">
    <source>
        <dbReference type="Pfam" id="PF13458"/>
    </source>
</evidence>
<dbReference type="Pfam" id="PF13458">
    <property type="entry name" value="Peripla_BP_6"/>
    <property type="match status" value="1"/>
</dbReference>